<reference evidence="2" key="2">
    <citation type="journal article" date="2014" name="ISME J.">
        <title>Microbial stratification in low pH oxic and suboxic macroscopic growths along an acid mine drainage.</title>
        <authorList>
            <person name="Mendez-Garcia C."/>
            <person name="Mesa V."/>
            <person name="Sprenger R.R."/>
            <person name="Richter M."/>
            <person name="Diez M.S."/>
            <person name="Solano J."/>
            <person name="Bargiela R."/>
            <person name="Golyshina O.V."/>
            <person name="Manteca A."/>
            <person name="Ramos J.L."/>
            <person name="Gallego J.R."/>
            <person name="Llorente I."/>
            <person name="Martins Dos Santos V.A."/>
            <person name="Jensen O.N."/>
            <person name="Pelaez A.I."/>
            <person name="Sanchez J."/>
            <person name="Ferrer M."/>
        </authorList>
    </citation>
    <scope>NUCLEOTIDE SEQUENCE</scope>
</reference>
<protein>
    <submittedName>
        <fullName evidence="2">PilT protein domain protein</fullName>
    </submittedName>
</protein>
<dbReference type="EMBL" id="AUZX01002860">
    <property type="protein sequence ID" value="EQD75559.1"/>
    <property type="molecule type" value="Genomic_DNA"/>
</dbReference>
<comment type="caution">
    <text evidence="2">The sequence shown here is derived from an EMBL/GenBank/DDBJ whole genome shotgun (WGS) entry which is preliminary data.</text>
</comment>
<dbReference type="InterPro" id="IPR002716">
    <property type="entry name" value="PIN_dom"/>
</dbReference>
<accession>T1D273</accession>
<proteinExistence type="predicted"/>
<feature type="domain" description="PIN" evidence="1">
    <location>
        <begin position="4"/>
        <end position="100"/>
    </location>
</feature>
<sequence>MPYADTDFFISIANSDDRLNTWTNKVLESYKGKIYASILTLVELALVSVGKGIPVERMIASLLSIAELRGSSKQNALTAAHLIDHEGVGVFDSFHASLCEGEIISSDHIYEKFGIKRAGLDNL</sequence>
<organism evidence="2">
    <name type="scientific">mine drainage metagenome</name>
    <dbReference type="NCBI Taxonomy" id="410659"/>
    <lineage>
        <taxon>unclassified sequences</taxon>
        <taxon>metagenomes</taxon>
        <taxon>ecological metagenomes</taxon>
    </lineage>
</organism>
<gene>
    <name evidence="2" type="ORF">B1A_03914</name>
</gene>
<evidence type="ECO:0000313" key="2">
    <source>
        <dbReference type="EMBL" id="EQD75559.1"/>
    </source>
</evidence>
<name>T1D273_9ZZZZ</name>
<dbReference type="SUPFAM" id="SSF88723">
    <property type="entry name" value="PIN domain-like"/>
    <property type="match status" value="1"/>
</dbReference>
<dbReference type="Pfam" id="PF01850">
    <property type="entry name" value="PIN"/>
    <property type="match status" value="1"/>
</dbReference>
<evidence type="ECO:0000259" key="1">
    <source>
        <dbReference type="Pfam" id="PF01850"/>
    </source>
</evidence>
<dbReference type="AlphaFoldDB" id="T1D273"/>
<dbReference type="InterPro" id="IPR029060">
    <property type="entry name" value="PIN-like_dom_sf"/>
</dbReference>
<reference evidence="2" key="1">
    <citation type="submission" date="2013-08" db="EMBL/GenBank/DDBJ databases">
        <authorList>
            <person name="Mendez C."/>
            <person name="Richter M."/>
            <person name="Ferrer M."/>
            <person name="Sanchez J."/>
        </authorList>
    </citation>
    <scope>NUCLEOTIDE SEQUENCE</scope>
</reference>